<feature type="transmembrane region" description="Helical" evidence="1">
    <location>
        <begin position="37"/>
        <end position="59"/>
    </location>
</feature>
<keyword evidence="1" id="KW-1133">Transmembrane helix</keyword>
<keyword evidence="1" id="KW-0472">Membrane</keyword>
<evidence type="ECO:0000313" key="2">
    <source>
        <dbReference type="EMBL" id="GAA4417606.1"/>
    </source>
</evidence>
<evidence type="ECO:0000313" key="3">
    <source>
        <dbReference type="Proteomes" id="UP001500936"/>
    </source>
</evidence>
<protein>
    <submittedName>
        <fullName evidence="2">Uncharacterized protein</fullName>
    </submittedName>
</protein>
<organism evidence="2 3">
    <name type="scientific">Nibrella viscosa</name>
    <dbReference type="NCBI Taxonomy" id="1084524"/>
    <lineage>
        <taxon>Bacteria</taxon>
        <taxon>Pseudomonadati</taxon>
        <taxon>Bacteroidota</taxon>
        <taxon>Cytophagia</taxon>
        <taxon>Cytophagales</taxon>
        <taxon>Spirosomataceae</taxon>
        <taxon>Nibrella</taxon>
    </lineage>
</organism>
<comment type="caution">
    <text evidence="2">The sequence shown here is derived from an EMBL/GenBank/DDBJ whole genome shotgun (WGS) entry which is preliminary data.</text>
</comment>
<keyword evidence="3" id="KW-1185">Reference proteome</keyword>
<dbReference type="Proteomes" id="UP001500936">
    <property type="component" value="Unassembled WGS sequence"/>
</dbReference>
<sequence>MNMFRSFLVLAVFSISTYVALNWLLDISWNWVLIGRITIAVFAIISSVVIGSMIAHGLLSLMQRITFNRGIFGH</sequence>
<dbReference type="RefSeq" id="WP_345270803.1">
    <property type="nucleotide sequence ID" value="NZ_BAABHB010000015.1"/>
</dbReference>
<dbReference type="EMBL" id="BAABHB010000015">
    <property type="protein sequence ID" value="GAA4417606.1"/>
    <property type="molecule type" value="Genomic_DNA"/>
</dbReference>
<reference evidence="3" key="1">
    <citation type="journal article" date="2019" name="Int. J. Syst. Evol. Microbiol.">
        <title>The Global Catalogue of Microorganisms (GCM) 10K type strain sequencing project: providing services to taxonomists for standard genome sequencing and annotation.</title>
        <authorList>
            <consortium name="The Broad Institute Genomics Platform"/>
            <consortium name="The Broad Institute Genome Sequencing Center for Infectious Disease"/>
            <person name="Wu L."/>
            <person name="Ma J."/>
        </authorList>
    </citation>
    <scope>NUCLEOTIDE SEQUENCE [LARGE SCALE GENOMIC DNA]</scope>
    <source>
        <strain evidence="3">JCM 17925</strain>
    </source>
</reference>
<accession>A0ABP8KW77</accession>
<gene>
    <name evidence="2" type="ORF">GCM10023187_50180</name>
</gene>
<feature type="transmembrane region" description="Helical" evidence="1">
    <location>
        <begin position="7"/>
        <end position="25"/>
    </location>
</feature>
<evidence type="ECO:0000256" key="1">
    <source>
        <dbReference type="SAM" id="Phobius"/>
    </source>
</evidence>
<keyword evidence="1" id="KW-0812">Transmembrane</keyword>
<name>A0ABP8KW77_9BACT</name>
<proteinExistence type="predicted"/>